<dbReference type="Proteomes" id="UP000244900">
    <property type="component" value="Chromosome"/>
</dbReference>
<name>A0A2S1SY01_9ACTN</name>
<protein>
    <recommendedName>
        <fullName evidence="3">DUF4913 domain-containing protein</fullName>
    </recommendedName>
</protein>
<gene>
    <name evidence="1" type="ORF">DDW44_22665</name>
</gene>
<dbReference type="RefSeq" id="WP_108907543.1">
    <property type="nucleotide sequence ID" value="NZ_CP029188.1"/>
</dbReference>
<keyword evidence="2" id="KW-1185">Reference proteome</keyword>
<accession>A0A2S1SY01</accession>
<dbReference type="OrthoDB" id="3535759at2"/>
<evidence type="ECO:0000313" key="1">
    <source>
        <dbReference type="EMBL" id="AWI31268.1"/>
    </source>
</evidence>
<dbReference type="EMBL" id="CP029188">
    <property type="protein sequence ID" value="AWI31268.1"/>
    <property type="molecule type" value="Genomic_DNA"/>
</dbReference>
<evidence type="ECO:0008006" key="3">
    <source>
        <dbReference type="Google" id="ProtNLM"/>
    </source>
</evidence>
<organism evidence="1 2">
    <name type="scientific">Streptomyces tirandamycinicus</name>
    <dbReference type="NCBI Taxonomy" id="2174846"/>
    <lineage>
        <taxon>Bacteria</taxon>
        <taxon>Bacillati</taxon>
        <taxon>Actinomycetota</taxon>
        <taxon>Actinomycetes</taxon>
        <taxon>Kitasatosporales</taxon>
        <taxon>Streptomycetaceae</taxon>
        <taxon>Streptomyces</taxon>
    </lineage>
</organism>
<reference evidence="1 2" key="1">
    <citation type="submission" date="2018-05" db="EMBL/GenBank/DDBJ databases">
        <title>Complete genome sequence of sponge-derived Streptomyces sp. HNM0039.</title>
        <authorList>
            <person name="Huang X."/>
            <person name="Zhou S."/>
        </authorList>
    </citation>
    <scope>NUCLEOTIDE SEQUENCE [LARGE SCALE GENOMIC DNA]</scope>
    <source>
        <strain evidence="1 2">HNM0039</strain>
    </source>
</reference>
<evidence type="ECO:0000313" key="2">
    <source>
        <dbReference type="Proteomes" id="UP000244900"/>
    </source>
</evidence>
<sequence>MTDQPKEIRAVWERTRALGHAIETLDTRLKALEGQGLAEALVELSEVVQRLAEEPKEAKPSVWNWGAFNPQQQAQAWEILLEWMEGTFRPRWPRAYREMLGYTDKPTSCWYQHPDMVEALSGLMASYHWAYSDPESGPLRVAEWLDRWLPGAVRQGQFILQDCTGFGPDAHKANPWESKAVEQDTDAVRRRIHMLKAGEAVG</sequence>
<dbReference type="AlphaFoldDB" id="A0A2S1SY01"/>
<proteinExistence type="predicted"/>
<dbReference type="KEGG" id="stir:DDW44_22665"/>